<comment type="similarity">
    <text evidence="1 9">Belongs to the YIF1 family.</text>
</comment>
<accession>Q23K44</accession>
<organism evidence="10 11">
    <name type="scientific">Tetrahymena thermophila (strain SB210)</name>
    <dbReference type="NCBI Taxonomy" id="312017"/>
    <lineage>
        <taxon>Eukaryota</taxon>
        <taxon>Sar</taxon>
        <taxon>Alveolata</taxon>
        <taxon>Ciliophora</taxon>
        <taxon>Intramacronucleata</taxon>
        <taxon>Oligohymenophorea</taxon>
        <taxon>Hymenostomatida</taxon>
        <taxon>Tetrahymenina</taxon>
        <taxon>Tetrahymenidae</taxon>
        <taxon>Tetrahymena</taxon>
    </lineage>
</organism>
<dbReference type="GO" id="GO:0015031">
    <property type="term" value="P:protein transport"/>
    <property type="evidence" value="ECO:0007669"/>
    <property type="project" value="UniProtKB-KW"/>
</dbReference>
<dbReference type="EMBL" id="GG662673">
    <property type="protein sequence ID" value="EAR96999.1"/>
    <property type="molecule type" value="Genomic_DNA"/>
</dbReference>
<dbReference type="RefSeq" id="XP_001017244.1">
    <property type="nucleotide sequence ID" value="XM_001017244.1"/>
</dbReference>
<keyword evidence="3 9" id="KW-0812">Transmembrane</keyword>
<keyword evidence="5 9" id="KW-0653">Protein transport</keyword>
<dbReference type="GO" id="GO:0006888">
    <property type="term" value="P:endoplasmic reticulum to Golgi vesicle-mediated transport"/>
    <property type="evidence" value="ECO:0007669"/>
    <property type="project" value="UniProtKB-UniRule"/>
</dbReference>
<feature type="transmembrane region" description="Helical" evidence="9">
    <location>
        <begin position="160"/>
        <end position="184"/>
    </location>
</feature>
<dbReference type="OMA" id="TNGLLCW"/>
<evidence type="ECO:0000313" key="10">
    <source>
        <dbReference type="EMBL" id="EAR96999.1"/>
    </source>
</evidence>
<evidence type="ECO:0000256" key="7">
    <source>
        <dbReference type="ARBA" id="ARBA00023034"/>
    </source>
</evidence>
<proteinExistence type="inferred from homology"/>
<evidence type="ECO:0000256" key="3">
    <source>
        <dbReference type="ARBA" id="ARBA00022692"/>
    </source>
</evidence>
<name>Q23K44_TETTS</name>
<evidence type="ECO:0000313" key="11">
    <source>
        <dbReference type="Proteomes" id="UP000009168"/>
    </source>
</evidence>
<dbReference type="PANTHER" id="PTHR14083">
    <property type="entry name" value="YIP1 INTERACTING FACTOR HOMOLOG YIF1 PROTEIN"/>
    <property type="match status" value="1"/>
</dbReference>
<dbReference type="GO" id="GO:0005793">
    <property type="term" value="C:endoplasmic reticulum-Golgi intermediate compartment"/>
    <property type="evidence" value="ECO:0007669"/>
    <property type="project" value="UniProtKB-UniRule"/>
</dbReference>
<dbReference type="Proteomes" id="UP000009168">
    <property type="component" value="Unassembled WGS sequence"/>
</dbReference>
<keyword evidence="4 9" id="KW-0256">Endoplasmic reticulum</keyword>
<dbReference type="AlphaFoldDB" id="Q23K44"/>
<gene>
    <name evidence="10" type="ORF">TTHERM_00195900</name>
</gene>
<feature type="transmembrane region" description="Helical" evidence="9">
    <location>
        <begin position="128"/>
        <end position="148"/>
    </location>
</feature>
<evidence type="ECO:0000256" key="6">
    <source>
        <dbReference type="ARBA" id="ARBA00022989"/>
    </source>
</evidence>
<dbReference type="eggNOG" id="KOG3094">
    <property type="taxonomic scope" value="Eukaryota"/>
</dbReference>
<dbReference type="OrthoDB" id="337750at2759"/>
<evidence type="ECO:0000256" key="9">
    <source>
        <dbReference type="RuleBase" id="RU368073"/>
    </source>
</evidence>
<dbReference type="HOGENOM" id="CLU_929040_0_0_1"/>
<comment type="function">
    <text evidence="9">Has a role in transport between endoplasmic reticulum and Golgi.</text>
</comment>
<dbReference type="InterPro" id="IPR005578">
    <property type="entry name" value="Yif1_fam"/>
</dbReference>
<keyword evidence="7 9" id="KW-0333">Golgi apparatus</keyword>
<dbReference type="GO" id="GO:0000139">
    <property type="term" value="C:Golgi membrane"/>
    <property type="evidence" value="ECO:0007669"/>
    <property type="project" value="UniProtKB-SubCell"/>
</dbReference>
<evidence type="ECO:0000256" key="2">
    <source>
        <dbReference type="ARBA" id="ARBA00022448"/>
    </source>
</evidence>
<dbReference type="Pfam" id="PF03878">
    <property type="entry name" value="YIF1"/>
    <property type="match status" value="1"/>
</dbReference>
<dbReference type="GeneID" id="7830582"/>
<keyword evidence="2 9" id="KW-0813">Transport</keyword>
<dbReference type="STRING" id="312017.Q23K44"/>
<dbReference type="GO" id="GO:0030134">
    <property type="term" value="C:COPII-coated ER to Golgi transport vesicle"/>
    <property type="evidence" value="ECO:0007669"/>
    <property type="project" value="TreeGrafter"/>
</dbReference>
<dbReference type="InParanoid" id="Q23K44"/>
<feature type="transmembrane region" description="Helical" evidence="9">
    <location>
        <begin position="219"/>
        <end position="237"/>
    </location>
</feature>
<evidence type="ECO:0000256" key="4">
    <source>
        <dbReference type="ARBA" id="ARBA00022824"/>
    </source>
</evidence>
<sequence>MSLNNFYNDFNSNTQQQPQQQGGFPTQFGNNQFNQYASTAKNLFTAFGPQLIPDNIIPTGNFAEKWIFNSYVRSFFDIDNMYILRKMKLILFPFLQRGEWEVKVNEYASSSQEQNFISPKDNPHSPDLYLPLMGLITFVLVSCLSVGIGDNFQPEIIQRNTSYCLFITFIEIYLYKFLFFLVGIKNIGILNMLSHLSYRFLSLTCILICNLSFGGWFTFILMVYLLTTSVFFIFKTLKRYIQTMSDSFGEVNFQELSQKNILYLMSIIQLAVSYLLLKITNAY</sequence>
<keyword evidence="11" id="KW-1185">Reference proteome</keyword>
<evidence type="ECO:0000256" key="5">
    <source>
        <dbReference type="ARBA" id="ARBA00022927"/>
    </source>
</evidence>
<evidence type="ECO:0000256" key="8">
    <source>
        <dbReference type="ARBA" id="ARBA00023136"/>
    </source>
</evidence>
<dbReference type="PANTHER" id="PTHR14083:SF0">
    <property type="entry name" value="YIP1D-INTERACTING FACTOR 1, ISOFORM C"/>
    <property type="match status" value="1"/>
</dbReference>
<dbReference type="KEGG" id="tet:TTHERM_00195900"/>
<keyword evidence="6 9" id="KW-1133">Transmembrane helix</keyword>
<reference evidence="11" key="1">
    <citation type="journal article" date="2006" name="PLoS Biol.">
        <title>Macronuclear genome sequence of the ciliate Tetrahymena thermophila, a model eukaryote.</title>
        <authorList>
            <person name="Eisen J.A."/>
            <person name="Coyne R.S."/>
            <person name="Wu M."/>
            <person name="Wu D."/>
            <person name="Thiagarajan M."/>
            <person name="Wortman J.R."/>
            <person name="Badger J.H."/>
            <person name="Ren Q."/>
            <person name="Amedeo P."/>
            <person name="Jones K.M."/>
            <person name="Tallon L.J."/>
            <person name="Delcher A.L."/>
            <person name="Salzberg S.L."/>
            <person name="Silva J.C."/>
            <person name="Haas B.J."/>
            <person name="Majoros W.H."/>
            <person name="Farzad M."/>
            <person name="Carlton J.M."/>
            <person name="Smith R.K. Jr."/>
            <person name="Garg J."/>
            <person name="Pearlman R.E."/>
            <person name="Karrer K.M."/>
            <person name="Sun L."/>
            <person name="Manning G."/>
            <person name="Elde N.C."/>
            <person name="Turkewitz A.P."/>
            <person name="Asai D.J."/>
            <person name="Wilkes D.E."/>
            <person name="Wang Y."/>
            <person name="Cai H."/>
            <person name="Collins K."/>
            <person name="Stewart B.A."/>
            <person name="Lee S.R."/>
            <person name="Wilamowska K."/>
            <person name="Weinberg Z."/>
            <person name="Ruzzo W.L."/>
            <person name="Wloga D."/>
            <person name="Gaertig J."/>
            <person name="Frankel J."/>
            <person name="Tsao C.-C."/>
            <person name="Gorovsky M.A."/>
            <person name="Keeling P.J."/>
            <person name="Waller R.F."/>
            <person name="Patron N.J."/>
            <person name="Cherry J.M."/>
            <person name="Stover N.A."/>
            <person name="Krieger C.J."/>
            <person name="del Toro C."/>
            <person name="Ryder H.F."/>
            <person name="Williamson S.C."/>
            <person name="Barbeau R.A."/>
            <person name="Hamilton E.P."/>
            <person name="Orias E."/>
        </authorList>
    </citation>
    <scope>NUCLEOTIDE SEQUENCE [LARGE SCALE GENOMIC DNA]</scope>
    <source>
        <strain evidence="11">SB210</strain>
    </source>
</reference>
<keyword evidence="8 9" id="KW-0472">Membrane</keyword>
<comment type="subcellular location">
    <subcellularLocation>
        <location evidence="9">Endoplasmic reticulum membrane</location>
        <topology evidence="9">Multi-pass membrane protein</topology>
    </subcellularLocation>
    <subcellularLocation>
        <location evidence="9">Golgi apparatus membrane</location>
        <topology evidence="9">Multi-pass membrane protein</topology>
    </subcellularLocation>
</comment>
<evidence type="ECO:0000256" key="1">
    <source>
        <dbReference type="ARBA" id="ARBA00009727"/>
    </source>
</evidence>
<protein>
    <recommendedName>
        <fullName evidence="9">Protein YIF1</fullName>
    </recommendedName>
</protein>
<dbReference type="GO" id="GO:0005789">
    <property type="term" value="C:endoplasmic reticulum membrane"/>
    <property type="evidence" value="ECO:0007669"/>
    <property type="project" value="UniProtKB-SubCell"/>
</dbReference>